<dbReference type="Gene3D" id="3.30.830.10">
    <property type="entry name" value="Metalloenzyme, LuxS/M16 peptidase-like"/>
    <property type="match status" value="2"/>
</dbReference>
<dbReference type="OrthoDB" id="9811314at2"/>
<dbReference type="InterPro" id="IPR007863">
    <property type="entry name" value="Peptidase_M16_C"/>
</dbReference>
<dbReference type="InterPro" id="IPR011249">
    <property type="entry name" value="Metalloenz_LuxS/M16"/>
</dbReference>
<dbReference type="GO" id="GO:0006508">
    <property type="term" value="P:proteolysis"/>
    <property type="evidence" value="ECO:0007669"/>
    <property type="project" value="UniProtKB-KW"/>
</dbReference>
<dbReference type="InterPro" id="IPR050361">
    <property type="entry name" value="MPP/UQCRC_Complex"/>
</dbReference>
<protein>
    <submittedName>
        <fullName evidence="2">Zinc protease</fullName>
    </submittedName>
</protein>
<keyword evidence="2" id="KW-0378">Hydrolase</keyword>
<dbReference type="Proteomes" id="UP000219621">
    <property type="component" value="Unassembled WGS sequence"/>
</dbReference>
<feature type="domain" description="Peptidase M16 C-terminal" evidence="1">
    <location>
        <begin position="194"/>
        <end position="369"/>
    </location>
</feature>
<dbReference type="PANTHER" id="PTHR11851">
    <property type="entry name" value="METALLOPROTEASE"/>
    <property type="match status" value="1"/>
</dbReference>
<evidence type="ECO:0000313" key="3">
    <source>
        <dbReference type="Proteomes" id="UP000219621"/>
    </source>
</evidence>
<evidence type="ECO:0000259" key="1">
    <source>
        <dbReference type="Pfam" id="PF05193"/>
    </source>
</evidence>
<evidence type="ECO:0000313" key="2">
    <source>
        <dbReference type="EMBL" id="SOD96106.1"/>
    </source>
</evidence>
<name>A0A286GLN9_9PROT</name>
<dbReference type="Pfam" id="PF05193">
    <property type="entry name" value="Peptidase_M16_C"/>
    <property type="match status" value="1"/>
</dbReference>
<dbReference type="PANTHER" id="PTHR11851:SF224">
    <property type="entry name" value="PROCESSING PROTEASE"/>
    <property type="match status" value="1"/>
</dbReference>
<dbReference type="EMBL" id="OCNJ01000005">
    <property type="protein sequence ID" value="SOD96106.1"/>
    <property type="molecule type" value="Genomic_DNA"/>
</dbReference>
<organism evidence="2 3">
    <name type="scientific">Caenispirillum bisanense</name>
    <dbReference type="NCBI Taxonomy" id="414052"/>
    <lineage>
        <taxon>Bacteria</taxon>
        <taxon>Pseudomonadati</taxon>
        <taxon>Pseudomonadota</taxon>
        <taxon>Alphaproteobacteria</taxon>
        <taxon>Rhodospirillales</taxon>
        <taxon>Novispirillaceae</taxon>
        <taxon>Caenispirillum</taxon>
    </lineage>
</organism>
<dbReference type="SUPFAM" id="SSF63411">
    <property type="entry name" value="LuxS/MPP-like metallohydrolase"/>
    <property type="match status" value="2"/>
</dbReference>
<accession>A0A286GLN9</accession>
<reference evidence="3" key="1">
    <citation type="submission" date="2017-09" db="EMBL/GenBank/DDBJ databases">
        <authorList>
            <person name="Varghese N."/>
            <person name="Submissions S."/>
        </authorList>
    </citation>
    <scope>NUCLEOTIDE SEQUENCE [LARGE SCALE GENOMIC DNA]</scope>
    <source>
        <strain evidence="3">USBA 140</strain>
    </source>
</reference>
<dbReference type="GO" id="GO:0008233">
    <property type="term" value="F:peptidase activity"/>
    <property type="evidence" value="ECO:0007669"/>
    <property type="project" value="UniProtKB-KW"/>
</dbReference>
<dbReference type="AlphaFoldDB" id="A0A286GLN9"/>
<dbReference type="RefSeq" id="WP_097279538.1">
    <property type="nucleotide sequence ID" value="NZ_OCNJ01000005.1"/>
</dbReference>
<keyword evidence="2" id="KW-0645">Protease</keyword>
<keyword evidence="3" id="KW-1185">Reference proteome</keyword>
<dbReference type="GO" id="GO:0046872">
    <property type="term" value="F:metal ion binding"/>
    <property type="evidence" value="ECO:0007669"/>
    <property type="project" value="InterPro"/>
</dbReference>
<proteinExistence type="predicted"/>
<gene>
    <name evidence="2" type="ORF">SAMN05421508_105159</name>
</gene>
<sequence>MRIPTPFRAVLGGLGLLLVAVWPAQAVIDVQRVVSDQGIEAWLAEDHTLPIISLQFAFRGGAAQDSEDKQGLANMASGLLDEGAGALDSFAFQSKLQDLAIELGFDAGLDTFSGSLKTITDNRETAFDLLETALTEPRFDPEPVERIRGQILAGLRFEKEDPNTIASRTWFETAFPDHPYRKRTEGTEETVRAITVDDLKQFAATRLNREDLVIGVAGDITPEELKTVLDDVFGGLPEKSDLPKVADVTREFTGRTVAVEMDIPQTVGMFGHAGIARDDPDFYAAYVLNYILGGGGFASRLMEEVREERGLAYSVYSYLYPLDHAALMIGGVATQRARFETSMDVIREEWRKMAAAGPTEGELADAKTYLTGAFPLRFSSTGAIASILMAMQLDDLPIDHLETRNAQVEAVTLADVKRVAERLLKPENLLVVVVGKPAEAAVSTEPAGAASN</sequence>